<dbReference type="AlphaFoldDB" id="A0A1M7AUB2"/>
<evidence type="ECO:0000313" key="3">
    <source>
        <dbReference type="Proteomes" id="UP000183947"/>
    </source>
</evidence>
<feature type="region of interest" description="Disordered" evidence="1">
    <location>
        <begin position="15"/>
        <end position="36"/>
    </location>
</feature>
<sequence>MLAGCLLAVGLSGCQEQPTEAGPSVAVSQSSSSTGEEISRDQAISWTYNFRAQYPEGLRAVGFSAEGIRSLLEQEGCTGIRIYHATNDSQENLLLLVGSDAAGRDQTDGLLLDASPRCPKWCAVSPFAGNITGFAAAFAPDAVPVSQEEAIRWTATYQQNHIGELRSMFYDEATIESLLQQSHNRGIRIYQGITHNREPTFVLVGIDDNHEDQLRNEDRFYANGMPCTHGECMFSSLLLH</sequence>
<feature type="compositionally biased region" description="Low complexity" evidence="1">
    <location>
        <begin position="24"/>
        <end position="33"/>
    </location>
</feature>
<name>A0A1M7AUB2_9BACT</name>
<dbReference type="Proteomes" id="UP000183947">
    <property type="component" value="Unassembled WGS sequence"/>
</dbReference>
<dbReference type="STRING" id="1121959.SAMN02746009_02773"/>
<evidence type="ECO:0000256" key="1">
    <source>
        <dbReference type="SAM" id="MobiDB-lite"/>
    </source>
</evidence>
<dbReference type="EMBL" id="FRAS01000015">
    <property type="protein sequence ID" value="SHL46368.1"/>
    <property type="molecule type" value="Genomic_DNA"/>
</dbReference>
<organism evidence="2 3">
    <name type="scientific">Hymenobacter psychrotolerans DSM 18569</name>
    <dbReference type="NCBI Taxonomy" id="1121959"/>
    <lineage>
        <taxon>Bacteria</taxon>
        <taxon>Pseudomonadati</taxon>
        <taxon>Bacteroidota</taxon>
        <taxon>Cytophagia</taxon>
        <taxon>Cytophagales</taxon>
        <taxon>Hymenobacteraceae</taxon>
        <taxon>Hymenobacter</taxon>
    </lineage>
</organism>
<proteinExistence type="predicted"/>
<reference evidence="3" key="1">
    <citation type="submission" date="2016-11" db="EMBL/GenBank/DDBJ databases">
        <authorList>
            <person name="Varghese N."/>
            <person name="Submissions S."/>
        </authorList>
    </citation>
    <scope>NUCLEOTIDE SEQUENCE [LARGE SCALE GENOMIC DNA]</scope>
    <source>
        <strain evidence="3">DSM 18569</strain>
    </source>
</reference>
<protein>
    <submittedName>
        <fullName evidence="2">Uncharacterized protein</fullName>
    </submittedName>
</protein>
<gene>
    <name evidence="2" type="ORF">SAMN02746009_02773</name>
</gene>
<keyword evidence="3" id="KW-1185">Reference proteome</keyword>
<accession>A0A1M7AUB2</accession>
<evidence type="ECO:0000313" key="2">
    <source>
        <dbReference type="EMBL" id="SHL46368.1"/>
    </source>
</evidence>